<protein>
    <submittedName>
        <fullName evidence="1">Uncharacterized protein</fullName>
    </submittedName>
</protein>
<reference evidence="1 2" key="1">
    <citation type="journal article" date="2024" name="Nat. Commun.">
        <title>Phylogenomics reveals the evolutionary origins of lichenization in chlorophyte algae.</title>
        <authorList>
            <person name="Puginier C."/>
            <person name="Libourel C."/>
            <person name="Otte J."/>
            <person name="Skaloud P."/>
            <person name="Haon M."/>
            <person name="Grisel S."/>
            <person name="Petersen M."/>
            <person name="Berrin J.G."/>
            <person name="Delaux P.M."/>
            <person name="Dal Grande F."/>
            <person name="Keller J."/>
        </authorList>
    </citation>
    <scope>NUCLEOTIDE SEQUENCE [LARGE SCALE GENOMIC DNA]</scope>
    <source>
        <strain evidence="1 2">SAG 2043</strain>
    </source>
</reference>
<evidence type="ECO:0000313" key="2">
    <source>
        <dbReference type="Proteomes" id="UP001489004"/>
    </source>
</evidence>
<accession>A0AAW1QTC6</accession>
<proteinExistence type="predicted"/>
<sequence length="72" mass="8055">MSILVSFLFGKAIGRAEREEQPEQRCSTLEADFKRQLAAQESAHKAVITRLKTDQNLLIAKIGKLESGLKEL</sequence>
<evidence type="ECO:0000313" key="1">
    <source>
        <dbReference type="EMBL" id="KAK9824540.1"/>
    </source>
</evidence>
<organism evidence="1 2">
    <name type="scientific">[Myrmecia] bisecta</name>
    <dbReference type="NCBI Taxonomy" id="41462"/>
    <lineage>
        <taxon>Eukaryota</taxon>
        <taxon>Viridiplantae</taxon>
        <taxon>Chlorophyta</taxon>
        <taxon>core chlorophytes</taxon>
        <taxon>Trebouxiophyceae</taxon>
        <taxon>Trebouxiales</taxon>
        <taxon>Trebouxiaceae</taxon>
        <taxon>Myrmecia</taxon>
    </lineage>
</organism>
<dbReference type="AlphaFoldDB" id="A0AAW1QTC6"/>
<name>A0AAW1QTC6_9CHLO</name>
<keyword evidence="2" id="KW-1185">Reference proteome</keyword>
<gene>
    <name evidence="1" type="ORF">WJX72_011172</name>
</gene>
<comment type="caution">
    <text evidence="1">The sequence shown here is derived from an EMBL/GenBank/DDBJ whole genome shotgun (WGS) entry which is preliminary data.</text>
</comment>
<dbReference type="Proteomes" id="UP001489004">
    <property type="component" value="Unassembled WGS sequence"/>
</dbReference>
<dbReference type="EMBL" id="JALJOR010000002">
    <property type="protein sequence ID" value="KAK9824540.1"/>
    <property type="molecule type" value="Genomic_DNA"/>
</dbReference>